<accession>A0AB38RCK7</accession>
<keyword evidence="3" id="KW-0804">Transcription</keyword>
<dbReference type="PANTHER" id="PTHR30055:SF234">
    <property type="entry name" value="HTH-TYPE TRANSCRIPTIONAL REGULATOR BETI"/>
    <property type="match status" value="1"/>
</dbReference>
<keyword evidence="2 4" id="KW-0238">DNA-binding</keyword>
<dbReference type="RefSeq" id="WP_054782007.1">
    <property type="nucleotide sequence ID" value="NZ_CP096563.1"/>
</dbReference>
<dbReference type="InterPro" id="IPR001647">
    <property type="entry name" value="HTH_TetR"/>
</dbReference>
<dbReference type="PROSITE" id="PS50977">
    <property type="entry name" value="HTH_TETR_2"/>
    <property type="match status" value="1"/>
</dbReference>
<dbReference type="GO" id="GO:0000976">
    <property type="term" value="F:transcription cis-regulatory region binding"/>
    <property type="evidence" value="ECO:0007669"/>
    <property type="project" value="TreeGrafter"/>
</dbReference>
<dbReference type="InterPro" id="IPR050109">
    <property type="entry name" value="HTH-type_TetR-like_transc_reg"/>
</dbReference>
<evidence type="ECO:0000259" key="5">
    <source>
        <dbReference type="PROSITE" id="PS50977"/>
    </source>
</evidence>
<feature type="DNA-binding region" description="H-T-H motif" evidence="4">
    <location>
        <begin position="54"/>
        <end position="73"/>
    </location>
</feature>
<dbReference type="PANTHER" id="PTHR30055">
    <property type="entry name" value="HTH-TYPE TRANSCRIPTIONAL REGULATOR RUTR"/>
    <property type="match status" value="1"/>
</dbReference>
<evidence type="ECO:0000256" key="1">
    <source>
        <dbReference type="ARBA" id="ARBA00023015"/>
    </source>
</evidence>
<dbReference type="InterPro" id="IPR009057">
    <property type="entry name" value="Homeodomain-like_sf"/>
</dbReference>
<proteinExistence type="predicted"/>
<evidence type="ECO:0000313" key="7">
    <source>
        <dbReference type="Proteomes" id="UP000831484"/>
    </source>
</evidence>
<dbReference type="Gene3D" id="1.10.357.10">
    <property type="entry name" value="Tetracycline Repressor, domain 2"/>
    <property type="match status" value="1"/>
</dbReference>
<keyword evidence="1" id="KW-0805">Transcription regulation</keyword>
<organism evidence="6 7">
    <name type="scientific">Rhodococcus qingshengii JCM 15477</name>
    <dbReference type="NCBI Taxonomy" id="1303681"/>
    <lineage>
        <taxon>Bacteria</taxon>
        <taxon>Bacillati</taxon>
        <taxon>Actinomycetota</taxon>
        <taxon>Actinomycetes</taxon>
        <taxon>Mycobacteriales</taxon>
        <taxon>Nocardiaceae</taxon>
        <taxon>Rhodococcus</taxon>
        <taxon>Rhodococcus erythropolis group</taxon>
    </lineage>
</organism>
<evidence type="ECO:0000256" key="2">
    <source>
        <dbReference type="ARBA" id="ARBA00023125"/>
    </source>
</evidence>
<feature type="domain" description="HTH tetR-type" evidence="5">
    <location>
        <begin position="31"/>
        <end position="91"/>
    </location>
</feature>
<dbReference type="Proteomes" id="UP000831484">
    <property type="component" value="Chromosome"/>
</dbReference>
<dbReference type="Pfam" id="PF00440">
    <property type="entry name" value="TetR_N"/>
    <property type="match status" value="1"/>
</dbReference>
<dbReference type="SUPFAM" id="SSF46689">
    <property type="entry name" value="Homeodomain-like"/>
    <property type="match status" value="1"/>
</dbReference>
<dbReference type="EMBL" id="CP096563">
    <property type="protein sequence ID" value="UPU42845.1"/>
    <property type="molecule type" value="Genomic_DNA"/>
</dbReference>
<evidence type="ECO:0000313" key="6">
    <source>
        <dbReference type="EMBL" id="UPU42845.1"/>
    </source>
</evidence>
<dbReference type="GeneID" id="64143557"/>
<evidence type="ECO:0000256" key="3">
    <source>
        <dbReference type="ARBA" id="ARBA00023163"/>
    </source>
</evidence>
<evidence type="ECO:0000256" key="4">
    <source>
        <dbReference type="PROSITE-ProRule" id="PRU00335"/>
    </source>
</evidence>
<gene>
    <name evidence="6" type="ORF">M0639_28080</name>
</gene>
<sequence>MTSRITEGVFFSAPADLPRGRHELSRDKVLSAQRERLMIATTELMAESGYQGVAVRRIAKRAKVSPAAFYECFPDKDACVFAAYGRFIEVLLNRIRDVLPTASFAWDHRTIAVVVDGYLSALNADPVVARAFQVEMDTVGRRARVQRRAALVGMAQALKSERERSPGNPRAPLSAYVGAVYAIRQLASDALDEPEEGSVTDLSAEAGVWIAAMLSSAQDGT</sequence>
<dbReference type="AlphaFoldDB" id="A0AB38RCK7"/>
<reference evidence="7" key="1">
    <citation type="journal article" date="2022" name="Environ. Microbiol.">
        <title>Functional analysis, diversity, and distribution of carbendazim hydrolases MheI and CbmA, responsible for the initial step in carbendazim degradation.</title>
        <authorList>
            <person name="Zhang M."/>
            <person name="Bai X."/>
            <person name="Li Q."/>
            <person name="Zhang L."/>
            <person name="Zhu Q."/>
            <person name="Gao S."/>
            <person name="Ke Z."/>
            <person name="Jiang M."/>
            <person name="Hu J."/>
            <person name="Qiu J."/>
            <person name="Hong Q."/>
        </authorList>
    </citation>
    <scope>NUCLEOTIDE SEQUENCE [LARGE SCALE GENOMIC DNA]</scope>
    <source>
        <strain evidence="7">djl-6</strain>
    </source>
</reference>
<keyword evidence="7" id="KW-1185">Reference proteome</keyword>
<name>A0AB38RCK7_RHOSG</name>
<dbReference type="GO" id="GO:0003700">
    <property type="term" value="F:DNA-binding transcription factor activity"/>
    <property type="evidence" value="ECO:0007669"/>
    <property type="project" value="TreeGrafter"/>
</dbReference>
<protein>
    <submittedName>
        <fullName evidence="6">TetR/AcrR family transcriptional regulator</fullName>
    </submittedName>
</protein>